<dbReference type="InterPro" id="IPR043502">
    <property type="entry name" value="DNA/RNA_pol_sf"/>
</dbReference>
<dbReference type="PANTHER" id="PTHR24559">
    <property type="entry name" value="TRANSPOSON TY3-I GAG-POL POLYPROTEIN"/>
    <property type="match status" value="1"/>
</dbReference>
<proteinExistence type="predicted"/>
<dbReference type="SUPFAM" id="SSF56672">
    <property type="entry name" value="DNA/RNA polymerases"/>
    <property type="match status" value="1"/>
</dbReference>
<protein>
    <submittedName>
        <fullName evidence="2">Polymerase polyprotein-like protein</fullName>
    </submittedName>
</protein>
<dbReference type="EMBL" id="NCKV01001773">
    <property type="protein sequence ID" value="RWS27800.1"/>
    <property type="molecule type" value="Genomic_DNA"/>
</dbReference>
<evidence type="ECO:0000313" key="2">
    <source>
        <dbReference type="EMBL" id="RWS27800.1"/>
    </source>
</evidence>
<dbReference type="STRING" id="299467.A0A443SJV3"/>
<evidence type="ECO:0000313" key="3">
    <source>
        <dbReference type="Proteomes" id="UP000288716"/>
    </source>
</evidence>
<dbReference type="Gene3D" id="2.40.70.10">
    <property type="entry name" value="Acid Proteases"/>
    <property type="match status" value="1"/>
</dbReference>
<feature type="domain" description="Reverse transcriptase" evidence="1">
    <location>
        <begin position="303"/>
        <end position="451"/>
    </location>
</feature>
<dbReference type="Gene3D" id="3.10.10.10">
    <property type="entry name" value="HIV Type 1 Reverse Transcriptase, subunit A, domain 1"/>
    <property type="match status" value="1"/>
</dbReference>
<dbReference type="AlphaFoldDB" id="A0A443SJV3"/>
<dbReference type="CDD" id="cd01647">
    <property type="entry name" value="RT_LTR"/>
    <property type="match status" value="1"/>
</dbReference>
<comment type="caution">
    <text evidence="2">The sequence shown here is derived from an EMBL/GenBank/DDBJ whole genome shotgun (WGS) entry which is preliminary data.</text>
</comment>
<keyword evidence="3" id="KW-1185">Reference proteome</keyword>
<dbReference type="InterPro" id="IPR000477">
    <property type="entry name" value="RT_dom"/>
</dbReference>
<accession>A0A443SJV3</accession>
<dbReference type="VEuPathDB" id="VectorBase:LDEU004240"/>
<dbReference type="Gene3D" id="3.30.70.270">
    <property type="match status" value="1"/>
</dbReference>
<name>A0A443SJV3_9ACAR</name>
<dbReference type="GO" id="GO:0071897">
    <property type="term" value="P:DNA biosynthetic process"/>
    <property type="evidence" value="ECO:0007669"/>
    <property type="project" value="UniProtKB-ARBA"/>
</dbReference>
<sequence>MLCKKFGLSFKAVNNSLESFDGHVVQPLGSTSLPVTMNNETKMIDFIVVYNCIEEIILGTDFASQFGISINFANNMIKSTIDDRKEEMPVRGDSDDKSVPVNIVKNRKKNCYAYAKYTTAIPPHTAKMINIKTDSKCEKCIVKPLADIKAFDSFYDINNDLSKRMFIYNNADQPKYIVKNQKLAELDFTEYDVLQRSGNKKRVNEKHNNTVNFSTSMNECESNCDHVNKIKINNRLNEVDKNNVLNLLRLNKDRFSEHSLDVGCCEAFKHPINTGDSSPISSQPFRMSKLHEELLKQTVHDLIDIGVLRPSDSNWSAAAFLVKKPHLPDNFDIRDKKNYRLVVDYRAMNAVTKSDLFPIPIVQSAIEKLAGCKYFSKFDVNMAFHQLAIDENSKEKTAFVTPFGLFEYNRLSMGLKNSPATFQRAICKIIAKIRHLGIDAFLDDLIIATKT</sequence>
<dbReference type="PANTHER" id="PTHR24559:SF444">
    <property type="entry name" value="REVERSE TRANSCRIPTASE DOMAIN-CONTAINING PROTEIN"/>
    <property type="match status" value="1"/>
</dbReference>
<evidence type="ECO:0000259" key="1">
    <source>
        <dbReference type="PROSITE" id="PS50878"/>
    </source>
</evidence>
<dbReference type="InterPro" id="IPR021109">
    <property type="entry name" value="Peptidase_aspartic_dom_sf"/>
</dbReference>
<organism evidence="2 3">
    <name type="scientific">Leptotrombidium deliense</name>
    <dbReference type="NCBI Taxonomy" id="299467"/>
    <lineage>
        <taxon>Eukaryota</taxon>
        <taxon>Metazoa</taxon>
        <taxon>Ecdysozoa</taxon>
        <taxon>Arthropoda</taxon>
        <taxon>Chelicerata</taxon>
        <taxon>Arachnida</taxon>
        <taxon>Acari</taxon>
        <taxon>Acariformes</taxon>
        <taxon>Trombidiformes</taxon>
        <taxon>Prostigmata</taxon>
        <taxon>Anystina</taxon>
        <taxon>Parasitengona</taxon>
        <taxon>Trombiculoidea</taxon>
        <taxon>Trombiculidae</taxon>
        <taxon>Leptotrombidium</taxon>
    </lineage>
</organism>
<dbReference type="PROSITE" id="PS50878">
    <property type="entry name" value="RT_POL"/>
    <property type="match status" value="1"/>
</dbReference>
<dbReference type="OrthoDB" id="6508513at2759"/>
<dbReference type="InterPro" id="IPR053134">
    <property type="entry name" value="RNA-dir_DNA_polymerase"/>
</dbReference>
<reference evidence="2 3" key="1">
    <citation type="journal article" date="2018" name="Gigascience">
        <title>Genomes of trombidid mites reveal novel predicted allergens and laterally-transferred genes associated with secondary metabolism.</title>
        <authorList>
            <person name="Dong X."/>
            <person name="Chaisiri K."/>
            <person name="Xia D."/>
            <person name="Armstrong S.D."/>
            <person name="Fang Y."/>
            <person name="Donnelly M.J."/>
            <person name="Kadowaki T."/>
            <person name="McGarry J.W."/>
            <person name="Darby A.C."/>
            <person name="Makepeace B.L."/>
        </authorList>
    </citation>
    <scope>NUCLEOTIDE SEQUENCE [LARGE SCALE GENOMIC DNA]</scope>
    <source>
        <strain evidence="2">UoL-UT</strain>
    </source>
</reference>
<dbReference type="Pfam" id="PF00078">
    <property type="entry name" value="RVT_1"/>
    <property type="match status" value="1"/>
</dbReference>
<gene>
    <name evidence="2" type="ORF">B4U80_05579</name>
</gene>
<dbReference type="Proteomes" id="UP000288716">
    <property type="component" value="Unassembled WGS sequence"/>
</dbReference>
<dbReference type="InterPro" id="IPR043128">
    <property type="entry name" value="Rev_trsase/Diguanyl_cyclase"/>
</dbReference>